<comment type="subcellular location">
    <subcellularLocation>
        <location evidence="1">Secreted</location>
    </subcellularLocation>
</comment>
<evidence type="ECO:0000256" key="6">
    <source>
        <dbReference type="SAM" id="MobiDB-lite"/>
    </source>
</evidence>
<keyword evidence="4" id="KW-0722">Serine protease inhibitor</keyword>
<dbReference type="InterPro" id="IPR007110">
    <property type="entry name" value="Ig-like_dom"/>
</dbReference>
<evidence type="ECO:0000256" key="1">
    <source>
        <dbReference type="ARBA" id="ARBA00004613"/>
    </source>
</evidence>
<evidence type="ECO:0000256" key="2">
    <source>
        <dbReference type="ARBA" id="ARBA00022525"/>
    </source>
</evidence>
<dbReference type="GO" id="GO:0005615">
    <property type="term" value="C:extracellular space"/>
    <property type="evidence" value="ECO:0007669"/>
    <property type="project" value="TreeGrafter"/>
</dbReference>
<feature type="compositionally biased region" description="Low complexity" evidence="6">
    <location>
        <begin position="213"/>
        <end position="224"/>
    </location>
</feature>
<feature type="domain" description="BPTI/Kunitz inhibitor" evidence="8">
    <location>
        <begin position="357"/>
        <end position="417"/>
    </location>
</feature>
<dbReference type="FunFam" id="4.10.410.10:FF:000020">
    <property type="entry name" value="Collagen, type VI, alpha 3"/>
    <property type="match status" value="1"/>
</dbReference>
<evidence type="ECO:0000259" key="8">
    <source>
        <dbReference type="PROSITE" id="PS50279"/>
    </source>
</evidence>
<gene>
    <name evidence="10" type="ORF">T265_01912</name>
</gene>
<feature type="domain" description="Ig-like" evidence="9">
    <location>
        <begin position="1699"/>
        <end position="1776"/>
    </location>
</feature>
<feature type="region of interest" description="Disordered" evidence="6">
    <location>
        <begin position="633"/>
        <end position="668"/>
    </location>
</feature>
<evidence type="ECO:0008006" key="12">
    <source>
        <dbReference type="Google" id="ProtNLM"/>
    </source>
</evidence>
<dbReference type="GeneID" id="20316100"/>
<feature type="domain" description="BPTI/Kunitz inhibitor" evidence="8">
    <location>
        <begin position="1012"/>
        <end position="1076"/>
    </location>
</feature>
<reference evidence="10 11" key="1">
    <citation type="submission" date="2013-11" db="EMBL/GenBank/DDBJ databases">
        <title>Opisthorchis viverrini - life in the bile duct.</title>
        <authorList>
            <person name="Young N.D."/>
            <person name="Nagarajan N."/>
            <person name="Lin S.J."/>
            <person name="Korhonen P.K."/>
            <person name="Jex A.R."/>
            <person name="Hall R.S."/>
            <person name="Safavi-Hemami H."/>
            <person name="Kaewkong W."/>
            <person name="Bertrand D."/>
            <person name="Gao S."/>
            <person name="Seet Q."/>
            <person name="Wongkham S."/>
            <person name="Teh B.T."/>
            <person name="Wongkham C."/>
            <person name="Intapan P.M."/>
            <person name="Maleewong W."/>
            <person name="Yang X."/>
            <person name="Hu M."/>
            <person name="Wang Z."/>
            <person name="Hofmann A."/>
            <person name="Sternberg P.W."/>
            <person name="Tan P."/>
            <person name="Wang J."/>
            <person name="Gasser R.B."/>
        </authorList>
    </citation>
    <scope>NUCLEOTIDE SEQUENCE [LARGE SCALE GENOMIC DNA]</scope>
</reference>
<organism evidence="10 11">
    <name type="scientific">Opisthorchis viverrini</name>
    <name type="common">Southeast Asian liver fluke</name>
    <dbReference type="NCBI Taxonomy" id="6198"/>
    <lineage>
        <taxon>Eukaryota</taxon>
        <taxon>Metazoa</taxon>
        <taxon>Spiralia</taxon>
        <taxon>Lophotrochozoa</taxon>
        <taxon>Platyhelminthes</taxon>
        <taxon>Trematoda</taxon>
        <taxon>Digenea</taxon>
        <taxon>Opisthorchiida</taxon>
        <taxon>Opisthorchiata</taxon>
        <taxon>Opisthorchiidae</taxon>
        <taxon>Opisthorchis</taxon>
    </lineage>
</organism>
<feature type="chain" id="PRO_5001705577" description="Kunitz/Bovine pancreatic trypsin inhibitor domain protein" evidence="7">
    <location>
        <begin position="25"/>
        <end position="1893"/>
    </location>
</feature>
<evidence type="ECO:0000259" key="9">
    <source>
        <dbReference type="PROSITE" id="PS50835"/>
    </source>
</evidence>
<dbReference type="SUPFAM" id="SSF57362">
    <property type="entry name" value="BPTI-like"/>
    <property type="match status" value="11"/>
</dbReference>
<feature type="domain" description="BPTI/Kunitz inhibitor" evidence="8">
    <location>
        <begin position="542"/>
        <end position="604"/>
    </location>
</feature>
<dbReference type="RefSeq" id="XP_009164302.1">
    <property type="nucleotide sequence ID" value="XM_009166038.1"/>
</dbReference>
<keyword evidence="5" id="KW-1015">Disulfide bond</keyword>
<dbReference type="InterPro" id="IPR020901">
    <property type="entry name" value="Prtase_inh_Kunz-CS"/>
</dbReference>
<keyword evidence="3" id="KW-0646">Protease inhibitor</keyword>
<evidence type="ECO:0000256" key="5">
    <source>
        <dbReference type="ARBA" id="ARBA00023157"/>
    </source>
</evidence>
<feature type="signal peptide" evidence="7">
    <location>
        <begin position="1"/>
        <end position="24"/>
    </location>
</feature>
<dbReference type="Gene3D" id="4.10.410.10">
    <property type="entry name" value="Pancreatic trypsin inhibitor Kunitz domain"/>
    <property type="match status" value="10"/>
</dbReference>
<accession>A0A075A150</accession>
<evidence type="ECO:0000256" key="4">
    <source>
        <dbReference type="ARBA" id="ARBA00022900"/>
    </source>
</evidence>
<feature type="domain" description="BPTI/Kunitz inhibitor" evidence="8">
    <location>
        <begin position="697"/>
        <end position="749"/>
    </location>
</feature>
<dbReference type="STRING" id="6198.A0A075A150"/>
<dbReference type="CTD" id="20316100"/>
<dbReference type="SUPFAM" id="SSF48726">
    <property type="entry name" value="Immunoglobulin"/>
    <property type="match status" value="1"/>
</dbReference>
<dbReference type="Pfam" id="PF00014">
    <property type="entry name" value="Kunitz_BPTI"/>
    <property type="match status" value="9"/>
</dbReference>
<dbReference type="KEGG" id="ovi:T265_01912"/>
<dbReference type="CDD" id="cd00109">
    <property type="entry name" value="Kunitz-type"/>
    <property type="match status" value="7"/>
</dbReference>
<evidence type="ECO:0000256" key="3">
    <source>
        <dbReference type="ARBA" id="ARBA00022690"/>
    </source>
</evidence>
<dbReference type="InterPro" id="IPR036880">
    <property type="entry name" value="Kunitz_BPTI_sf"/>
</dbReference>
<dbReference type="InterPro" id="IPR036179">
    <property type="entry name" value="Ig-like_dom_sf"/>
</dbReference>
<feature type="domain" description="BPTI/Kunitz inhibitor" evidence="8">
    <location>
        <begin position="1187"/>
        <end position="1238"/>
    </location>
</feature>
<dbReference type="PANTHER" id="PTHR10083:SF374">
    <property type="entry name" value="BPTI_KUNITZ INHIBITOR DOMAIN-CONTAINING PROTEIN"/>
    <property type="match status" value="1"/>
</dbReference>
<feature type="domain" description="BPTI/Kunitz inhibitor" evidence="8">
    <location>
        <begin position="907"/>
        <end position="957"/>
    </location>
</feature>
<dbReference type="SMART" id="SM00131">
    <property type="entry name" value="KU"/>
    <property type="match status" value="11"/>
</dbReference>
<dbReference type="OrthoDB" id="5950222at2759"/>
<dbReference type="InterPro" id="IPR002223">
    <property type="entry name" value="Kunitz_BPTI"/>
</dbReference>
<evidence type="ECO:0000313" key="10">
    <source>
        <dbReference type="EMBL" id="KER31982.1"/>
    </source>
</evidence>
<proteinExistence type="predicted"/>
<dbReference type="InterPro" id="IPR050098">
    <property type="entry name" value="TFPI/VKTCI-like"/>
</dbReference>
<feature type="domain" description="BPTI/Kunitz inhibitor" evidence="8">
    <location>
        <begin position="487"/>
        <end position="531"/>
    </location>
</feature>
<feature type="compositionally biased region" description="Polar residues" evidence="6">
    <location>
        <begin position="633"/>
        <end position="665"/>
    </location>
</feature>
<dbReference type="EMBL" id="KL596639">
    <property type="protein sequence ID" value="KER31982.1"/>
    <property type="molecule type" value="Genomic_DNA"/>
</dbReference>
<protein>
    <recommendedName>
        <fullName evidence="12">Kunitz/Bovine pancreatic trypsin inhibitor domain protein</fullName>
    </recommendedName>
</protein>
<keyword evidence="7" id="KW-0732">Signal</keyword>
<feature type="compositionally biased region" description="Low complexity" evidence="6">
    <location>
        <begin position="153"/>
        <end position="165"/>
    </location>
</feature>
<keyword evidence="2" id="KW-0964">Secreted</keyword>
<dbReference type="PRINTS" id="PR00759">
    <property type="entry name" value="BASICPTASE"/>
</dbReference>
<name>A0A075A150_OPIVI</name>
<dbReference type="PROSITE" id="PS00280">
    <property type="entry name" value="BPTI_KUNITZ_1"/>
    <property type="match status" value="6"/>
</dbReference>
<keyword evidence="11" id="KW-1185">Reference proteome</keyword>
<dbReference type="PROSITE" id="PS50279">
    <property type="entry name" value="BPTI_KUNITZ_2"/>
    <property type="match status" value="9"/>
</dbReference>
<feature type="region of interest" description="Disordered" evidence="6">
    <location>
        <begin position="153"/>
        <end position="225"/>
    </location>
</feature>
<dbReference type="GO" id="GO:0004867">
    <property type="term" value="F:serine-type endopeptidase inhibitor activity"/>
    <property type="evidence" value="ECO:0007669"/>
    <property type="project" value="UniProtKB-KW"/>
</dbReference>
<dbReference type="PANTHER" id="PTHR10083">
    <property type="entry name" value="KUNITZ-TYPE PROTEASE INHIBITOR-RELATED"/>
    <property type="match status" value="1"/>
</dbReference>
<feature type="domain" description="BPTI/Kunitz inhibitor" evidence="8">
    <location>
        <begin position="1247"/>
        <end position="1297"/>
    </location>
</feature>
<evidence type="ECO:0000256" key="7">
    <source>
        <dbReference type="SAM" id="SignalP"/>
    </source>
</evidence>
<sequence length="1893" mass="212496">MDKSAFYGFLVVLTLSILERPVASKNDVSVDASTMSYNNLSREEPSSRNYTNTTEGNIACKEGGSQLCAAPLGNDTILEFLAEDPFEYAKSENINIPQDTGPNDQILDVLMIPTEVNRSSEEVEFGDKVSKLHPHTEFVEMVTETDLYITPNSSVESSTASSAESTDTKFSGGQIEDGDRITQIQTDKVTGPSTTDKREETYTEATSVSEVPTTSSLYSQSTQSPATMPITQELWGYPPTRIIPLFRTTASSLVTTTESTPTTDNVFQVQTADVTETYQKRQISKDSCYQRPIIELCHNTLNNKSQTQTQRVRGTWYYDSVEMCCHYTSDCILNSNAFETREECESTCMPPAGPVRCLAPPKAGYFQCSETSPARGVVPILMIFFDKTTGKCRWFTYYGCGGSANRFQSIEECEATCGEKTASKIFMVAAELCRVAPSEQRPGNWYTHKQLEHDMASDELASAKVAANVSLFEGLTMRESKLVEPGCRNIGQAESRWYLDSQTGTCKEFAYSHCGGSANNFLTRTDCEQFCGAKKEESEDICVMSADVGECSSPREMWYYDPELLEVNPFGEHNSKGGCQTFMYSGCGGNANRFADRATCEHTCGHLRRPEPDAVDSTLTTVTAPSLNNTEKGFFSTTLPTISQGTPNMTELSSPDSTKQQTNKTSHSEIKSVELLNIDLEPCRRQPLVGNCRPLNCSKSETKQDKCQPLLLQRWFFNAHTSNCEPFQYSGCGGSENTFDDAQACQVACKARIVRPDRDRRCDSLPHHTKCYSLSLGATSGLQSNFTIAFHFSLGSATCKAFHLDTSQPGCDRLSYFSNGHECLNACVRSTPTEKHLQNRCFARKTHATWSCESEHEKTFRWSYLSELNQCVQFSQCIHNSTQPGNNFASRSVCEATCMATSLEEVCQLPKERGPCHATQTRYYYDVKSAKCRMFLYGGCLGNSNRFLSRQECESACGKFASHMISHNVTTLSDVNQATSGRHTAPPVPAEVFDKMRRITRRHFDNFPWDLCLESHWYGTCPTSTRYHAISSGYPFTQLTRFFYDRRLGKCQPFTYTGCGARGNHFDTAQGCKEVCEDRLRNPKSARCHQVNDRNLCSGSGVQGWAFNQSIGDCQMVEVCPTGVIIEPTGSTQFAWDILRRRRTSHWLGTLHASTGQAPQGVYATRSACQYHCLPKPPRGTDAQNVCHMNPIVTVPFGCNAMVTRWYFEPREASCRSYITCPQYGNNFPTEQACRSICMPAHPLDVCRLPRDHGGCSKFQTRWHYDMSKRACVPFIYGGCFGNSNRFLSRAECESFCTSRDVCRLPLQRNSSDPTYPRRYYFDHVTGKCRAFHFTGILAHGNNFPTMEACIATCLYVPDIEVIDMDAPTTNVLPKVAQDSGFGADNLKTSSVRNVVISSTDIKTSDIFVTEHKSLCIMSITDMGAKNLVEQTICEPEDIIHELGHRFRPVRTNSERGDEVDGYCEQTLVPICLTEPRRVFGTIMDPLMHTIGRVFRTQAECEGICLNRRRVRRSATHLEDLVEGKEELEKIVDGLLKESGYDSDSTSQQTVRNGCSPEKSMAEQVDHFRHQFQVYSRWPCKFDTEQAAELVPLIERLAGSNTWLPCWIISARMPTVYWTHLKDGKTYPVTPIKIPALNNVWQAHLQLYHLDPSRHNGAWSCHAKSFGGQTKLEVMVLLHVVPRLFLEYHVIHRNETAEPVAEHLVTVPEGGTLLLGCRIKEETATAGYLVTPEFTWNRVRAHGSNGHADSFWNLAGVELLYIKPVNSSQHAGLWSCGKTSALLGSVQEQVKFFVSVGRAPVFERKQPRQIFRVSKHQPTRFLECGAADFGQPIGRLIWYRCRGDRGCIPIRKRAMFEKQNILVSAIPGDKYTCRIENIWGFVEQHFYFKPFFE</sequence>
<dbReference type="Proteomes" id="UP000054324">
    <property type="component" value="Unassembled WGS sequence"/>
</dbReference>
<feature type="compositionally biased region" description="Polar residues" evidence="6">
    <location>
        <begin position="182"/>
        <end position="194"/>
    </location>
</feature>
<evidence type="ECO:0000313" key="11">
    <source>
        <dbReference type="Proteomes" id="UP000054324"/>
    </source>
</evidence>
<feature type="domain" description="BPTI/Kunitz inhibitor" evidence="8">
    <location>
        <begin position="1303"/>
        <end position="1354"/>
    </location>
</feature>
<feature type="compositionally biased region" description="Polar residues" evidence="6">
    <location>
        <begin position="203"/>
        <end position="212"/>
    </location>
</feature>
<dbReference type="FunFam" id="4.10.410.10:FF:000011">
    <property type="entry name" value="Tissue factor pathway inhibitor"/>
    <property type="match status" value="1"/>
</dbReference>
<dbReference type="PROSITE" id="PS50835">
    <property type="entry name" value="IG_LIKE"/>
    <property type="match status" value="1"/>
</dbReference>